<proteinExistence type="predicted"/>
<comment type="caution">
    <text evidence="1">The sequence shown here is derived from an EMBL/GenBank/DDBJ whole genome shotgun (WGS) entry which is preliminary data.</text>
</comment>
<dbReference type="AlphaFoldDB" id="A0A0F9FB61"/>
<sequence>MQLYRKPFVKGGTLAEIEAKDKDIESIERIRRIIGILRLDSREVELHLPNYIEVAKISDTAQGSFRVKLTNPLINLAEQGIEDVYINFIFSGVELFGKCKFIEQERAFVALQFPVSLKSRTKRKFPRVKIRPSFPVELKYKEYPEVKVGSVSSGGLPVK</sequence>
<organism evidence="1">
    <name type="scientific">marine sediment metagenome</name>
    <dbReference type="NCBI Taxonomy" id="412755"/>
    <lineage>
        <taxon>unclassified sequences</taxon>
        <taxon>metagenomes</taxon>
        <taxon>ecological metagenomes</taxon>
    </lineage>
</organism>
<reference evidence="1" key="1">
    <citation type="journal article" date="2015" name="Nature">
        <title>Complex archaea that bridge the gap between prokaryotes and eukaryotes.</title>
        <authorList>
            <person name="Spang A."/>
            <person name="Saw J.H."/>
            <person name="Jorgensen S.L."/>
            <person name="Zaremba-Niedzwiedzka K."/>
            <person name="Martijn J."/>
            <person name="Lind A.E."/>
            <person name="van Eijk R."/>
            <person name="Schleper C."/>
            <person name="Guy L."/>
            <person name="Ettema T.J."/>
        </authorList>
    </citation>
    <scope>NUCLEOTIDE SEQUENCE</scope>
</reference>
<evidence type="ECO:0000313" key="1">
    <source>
        <dbReference type="EMBL" id="KKL48287.1"/>
    </source>
</evidence>
<accession>A0A0F9FB61</accession>
<dbReference type="EMBL" id="LAZR01033367">
    <property type="protein sequence ID" value="KKL48287.1"/>
    <property type="molecule type" value="Genomic_DNA"/>
</dbReference>
<protein>
    <submittedName>
        <fullName evidence="1">Uncharacterized protein</fullName>
    </submittedName>
</protein>
<gene>
    <name evidence="1" type="ORF">LCGC14_2327000</name>
</gene>
<name>A0A0F9FB61_9ZZZZ</name>